<keyword evidence="2" id="KW-1185">Reference proteome</keyword>
<reference evidence="1" key="1">
    <citation type="submission" date="2015-07" db="EMBL/GenBank/DDBJ databases">
        <title>Draft Genome Sequences of Anaerolinea thermolimosa IMO-1, Bellilinea caldifistulae GOMI-1, Leptolinea tardivitalis YMTK-2, Levilinea saccharolytica KIBI-1,Longilinea arvoryzae KOME-1, Previously Described as Members of the Anaerolineaceae (Chloroflexi).</title>
        <authorList>
            <person name="Sekiguchi Y."/>
            <person name="Ohashi A."/>
            <person name="Matsuura N."/>
            <person name="Tourlousse M.D."/>
        </authorList>
    </citation>
    <scope>NUCLEOTIDE SEQUENCE [LARGE SCALE GENOMIC DNA]</scope>
    <source>
        <strain evidence="1">KOME-1</strain>
    </source>
</reference>
<dbReference type="AlphaFoldDB" id="A0A0S7BAS8"/>
<proteinExistence type="predicted"/>
<dbReference type="EMBL" id="DF967972">
    <property type="protein sequence ID" value="GAP14622.1"/>
    <property type="molecule type" value="Genomic_DNA"/>
</dbReference>
<sequence length="375" mass="44082">MIRVTQVDTRDRKQVDRFIQFHYDLYRGCKQWVPPFRADIRAMMDPKKHPYYDHSDADFFIAERDGKIVARICAMENKPFNEYHHTKKMQFYLFDTIEDREAAEAVLERAFEWGRARGLTEISGPKGFSGFDGYGIQVQGFEYRQMMIMMNYNYAYYPRLMEEMGFERENDFVSCYIQPDKFVLPEKVVRAAELVKKRGTFVVKSFSGRKELLSWADRIGKAYNQSFVNNWEYYPLTDREIKFAVDGALQVADPKFIKIILHDDEVVGFLFAFPDISAALQRHDGRINPISIVDIMLEMKRTNWVSLNGVGILPEFHGRGGNALLYYEMKKTVNDYHFEHAEETQMADTAVQVRQDMETLGAKIYKVHRIFHKHL</sequence>
<gene>
    <name evidence="1" type="ORF">LARV_02395</name>
</gene>
<dbReference type="InterPro" id="IPR016181">
    <property type="entry name" value="Acyl_CoA_acyltransferase"/>
</dbReference>
<dbReference type="PANTHER" id="PTHR41368:SF1">
    <property type="entry name" value="PROTEIN YGHO"/>
    <property type="match status" value="1"/>
</dbReference>
<organism evidence="1">
    <name type="scientific">Longilinea arvoryzae</name>
    <dbReference type="NCBI Taxonomy" id="360412"/>
    <lineage>
        <taxon>Bacteria</taxon>
        <taxon>Bacillati</taxon>
        <taxon>Chloroflexota</taxon>
        <taxon>Anaerolineae</taxon>
        <taxon>Anaerolineales</taxon>
        <taxon>Anaerolineaceae</taxon>
        <taxon>Longilinea</taxon>
    </lineage>
</organism>
<dbReference type="InterPro" id="IPR039968">
    <property type="entry name" value="BcerS-like"/>
</dbReference>
<evidence type="ECO:0008006" key="3">
    <source>
        <dbReference type="Google" id="ProtNLM"/>
    </source>
</evidence>
<dbReference type="STRING" id="360412.LARV_02395"/>
<protein>
    <recommendedName>
        <fullName evidence="3">N-acetyltransferase domain-containing protein</fullName>
    </recommendedName>
</protein>
<dbReference type="OrthoDB" id="9806005at2"/>
<dbReference type="RefSeq" id="WP_075073864.1">
    <property type="nucleotide sequence ID" value="NZ_DF967972.1"/>
</dbReference>
<dbReference type="PANTHER" id="PTHR41368">
    <property type="entry name" value="PROTEIN YGHO"/>
    <property type="match status" value="1"/>
</dbReference>
<dbReference type="Proteomes" id="UP000055060">
    <property type="component" value="Unassembled WGS sequence"/>
</dbReference>
<name>A0A0S7BAS8_9CHLR</name>
<evidence type="ECO:0000313" key="2">
    <source>
        <dbReference type="Proteomes" id="UP000055060"/>
    </source>
</evidence>
<evidence type="ECO:0000313" key="1">
    <source>
        <dbReference type="EMBL" id="GAP14622.1"/>
    </source>
</evidence>
<accession>A0A0S7BAS8</accession>
<dbReference type="SUPFAM" id="SSF55729">
    <property type="entry name" value="Acyl-CoA N-acyltransferases (Nat)"/>
    <property type="match status" value="1"/>
</dbReference>
<dbReference type="Gene3D" id="3.40.630.30">
    <property type="match status" value="1"/>
</dbReference>